<dbReference type="Gene3D" id="3.40.50.410">
    <property type="entry name" value="von Willebrand factor, type A domain"/>
    <property type="match status" value="1"/>
</dbReference>
<dbReference type="PROSITE" id="PS50234">
    <property type="entry name" value="VWFA"/>
    <property type="match status" value="1"/>
</dbReference>
<feature type="transmembrane region" description="Helical" evidence="1">
    <location>
        <begin position="59"/>
        <end position="79"/>
    </location>
</feature>
<evidence type="ECO:0000313" key="4">
    <source>
        <dbReference type="Proteomes" id="UP001222087"/>
    </source>
</evidence>
<dbReference type="CDD" id="cd01467">
    <property type="entry name" value="vWA_BatA_type"/>
    <property type="match status" value="1"/>
</dbReference>
<evidence type="ECO:0000256" key="1">
    <source>
        <dbReference type="SAM" id="Phobius"/>
    </source>
</evidence>
<keyword evidence="4" id="KW-1185">Reference proteome</keyword>
<dbReference type="EMBL" id="CP119078">
    <property type="protein sequence ID" value="WED43042.1"/>
    <property type="molecule type" value="Genomic_DNA"/>
</dbReference>
<evidence type="ECO:0000313" key="3">
    <source>
        <dbReference type="EMBL" id="WED43042.1"/>
    </source>
</evidence>
<feature type="transmembrane region" description="Helical" evidence="1">
    <location>
        <begin position="6"/>
        <end position="23"/>
    </location>
</feature>
<dbReference type="PANTHER" id="PTHR22550">
    <property type="entry name" value="SPORE GERMINATION PROTEIN"/>
    <property type="match status" value="1"/>
</dbReference>
<dbReference type="SUPFAM" id="SSF53300">
    <property type="entry name" value="vWA-like"/>
    <property type="match status" value="1"/>
</dbReference>
<sequence length="341" mass="37898">MFELALPWVLFFLPLPLFIWFFFPRAHVKLPAALRVPFFNTISTLVNKKQRTFAGNVQIGLLSLIWCLLVIAAAGPRWIGEPQPLEREGRNIMLVLDLSGSMELHDMVLNGYAVSRLAVVKRTAEEFVQARVGDRIGLILFGTRAYLQTPLTYDRQAVLQRLEDATVGLAGQTTSIGDALGLAVKRLQNVPPKGRMIILLTDGANNSGVLPPLKAAELAKLDGIKVYTIGLGSEGDPRALGHVFFNMNASSDLDEETLQEVAKITGGRYFRATDIQSLNTIYETINQLETVSQEKATIRPQHDYYSWPLAFALLLFCYWLGDKAGLLSNLRKVLQRKVSVS</sequence>
<dbReference type="RefSeq" id="WP_275088856.1">
    <property type="nucleotide sequence ID" value="NZ_CP119078.1"/>
</dbReference>
<proteinExistence type="predicted"/>
<dbReference type="SMART" id="SM00327">
    <property type="entry name" value="VWA"/>
    <property type="match status" value="1"/>
</dbReference>
<keyword evidence="1" id="KW-0472">Membrane</keyword>
<dbReference type="InterPro" id="IPR036465">
    <property type="entry name" value="vWFA_dom_sf"/>
</dbReference>
<evidence type="ECO:0000259" key="2">
    <source>
        <dbReference type="PROSITE" id="PS50234"/>
    </source>
</evidence>
<keyword evidence="1" id="KW-1133">Transmembrane helix</keyword>
<protein>
    <submittedName>
        <fullName evidence="3">VWA domain-containing protein</fullName>
    </submittedName>
</protein>
<dbReference type="Pfam" id="PF00092">
    <property type="entry name" value="VWA"/>
    <property type="match status" value="1"/>
</dbReference>
<dbReference type="InterPro" id="IPR002035">
    <property type="entry name" value="VWF_A"/>
</dbReference>
<dbReference type="PANTHER" id="PTHR22550:SF18">
    <property type="entry name" value="VWFA DOMAIN-CONTAINING PROTEIN"/>
    <property type="match status" value="1"/>
</dbReference>
<keyword evidence="1" id="KW-0812">Transmembrane</keyword>
<accession>A0ABY8AV87</accession>
<name>A0ABY8AV87_9GAMM</name>
<dbReference type="Proteomes" id="UP001222087">
    <property type="component" value="Chromosome"/>
</dbReference>
<gene>
    <name evidence="3" type="ORF">PXX05_14260</name>
</gene>
<reference evidence="3 4" key="1">
    <citation type="submission" date="2023-02" db="EMBL/GenBank/DDBJ databases">
        <title>Genome Sequence of L. cardiaca H63T.</title>
        <authorList>
            <person name="Lopez A.E."/>
            <person name="Cianciotto N.P."/>
        </authorList>
    </citation>
    <scope>NUCLEOTIDE SEQUENCE [LARGE SCALE GENOMIC DNA]</scope>
    <source>
        <strain evidence="3 4">H63</strain>
    </source>
</reference>
<organism evidence="3 4">
    <name type="scientific">Legionella cardiaca</name>
    <dbReference type="NCBI Taxonomy" id="1071983"/>
    <lineage>
        <taxon>Bacteria</taxon>
        <taxon>Pseudomonadati</taxon>
        <taxon>Pseudomonadota</taxon>
        <taxon>Gammaproteobacteria</taxon>
        <taxon>Legionellales</taxon>
        <taxon>Legionellaceae</taxon>
        <taxon>Legionella</taxon>
    </lineage>
</organism>
<dbReference type="InterPro" id="IPR050768">
    <property type="entry name" value="UPF0353/GerABKA_families"/>
</dbReference>
<feature type="domain" description="VWFA" evidence="2">
    <location>
        <begin position="91"/>
        <end position="285"/>
    </location>
</feature>
<dbReference type="InterPro" id="IPR033881">
    <property type="entry name" value="vWA_BatA_type"/>
</dbReference>